<accession>A0A1S3W180</accession>
<evidence type="ECO:0000313" key="3">
    <source>
        <dbReference type="RefSeq" id="XP_014524019.1"/>
    </source>
</evidence>
<feature type="region of interest" description="Disordered" evidence="1">
    <location>
        <begin position="3059"/>
        <end position="3167"/>
    </location>
</feature>
<feature type="compositionally biased region" description="Basic and acidic residues" evidence="1">
    <location>
        <begin position="155"/>
        <end position="183"/>
    </location>
</feature>
<feature type="compositionally biased region" description="Basic residues" evidence="1">
    <location>
        <begin position="3904"/>
        <end position="3916"/>
    </location>
</feature>
<feature type="compositionally biased region" description="Basic and acidic residues" evidence="1">
    <location>
        <begin position="1812"/>
        <end position="1830"/>
    </location>
</feature>
<feature type="region of interest" description="Disordered" evidence="1">
    <location>
        <begin position="1"/>
        <end position="63"/>
    </location>
</feature>
<feature type="compositionally biased region" description="Acidic residues" evidence="1">
    <location>
        <begin position="3070"/>
        <end position="3080"/>
    </location>
</feature>
<feature type="region of interest" description="Disordered" evidence="1">
    <location>
        <begin position="1939"/>
        <end position="1977"/>
    </location>
</feature>
<feature type="region of interest" description="Disordered" evidence="1">
    <location>
        <begin position="3617"/>
        <end position="3672"/>
    </location>
</feature>
<feature type="compositionally biased region" description="Basic and acidic residues" evidence="1">
    <location>
        <begin position="1965"/>
        <end position="1977"/>
    </location>
</feature>
<feature type="compositionally biased region" description="Basic and acidic residues" evidence="1">
    <location>
        <begin position="2787"/>
        <end position="2816"/>
    </location>
</feature>
<feature type="compositionally biased region" description="Basic and acidic residues" evidence="1">
    <location>
        <begin position="1761"/>
        <end position="1778"/>
    </location>
</feature>
<feature type="region of interest" description="Disordered" evidence="1">
    <location>
        <begin position="131"/>
        <end position="190"/>
    </location>
</feature>
<sequence>MEAENNSPEDAYSLVIDQTQFTGKDTADNEHADHQLEEPSTENVITKHSNSEQLPTEGSIKSKCDEEPLEKIIELYSVDNSEIKKDGKVMSEKEIGVPVDGTLKTSSTTACVGAAELENKDEGNFTLEKAKEMEAATDSPPENKDLPAVSTSEFVKGHTDEISKQQTHKNDETSVIDTEKNSTEPEDDEKLYKEAKEIEAAMKTQLLNTETESLLKEEVQPRLPTPDIVHQNTDQIIKQQPLNQDQPDVTDNAQSCIAEKEPDRLSTVIEEPVELETKHNIGILKEQANQQSEETSMQNVTTNYIIEGHVTSESSIKVADDVHKSDSIKNLEKKDENEIREEEAQDVKQSTNVEIPKREAKGRSEDKALQTLPSAELVGTKANDESFQGDIKPEAGLAVTYANEKQALQHEFDTKEEIPEEEACKLIAESEAKSEPQIVAQNNETTCIKHPYLDGETSEINPTNDTIEQEITMSHAKEKLAIEDDKNFNLEEEKGTQKETNMQLEDTTESEPKEEPIQPIARAELVRTKAHDESSPEANVTVKSNKEVQTSNVIEKEETQDTGKCSQVAEKTIKEPTKSQLKEEEVQTRSPTPYSVQGDTNQIRQQETPYINESEISDNDKQGGIPKIAQDIQLTIAQETEKPETKVDVGIVTEKLDNKYASEIRSEEGTDAKQLTDVEIPKSEIEGVPKDEAQQPIANTVLVGTRVFDEGSREDIESEEDAKVLSNDEEQKPEYVTEGTVGINATNYTNEKEEVPTSPVSVKEGIENNPKFSKEEEPKRVKEETKMQLQDEQGQTRSPTPAFVQGDTNQIPQQEALFIDQSEVLDNAKQWCIPAIELEKNTTVAQETRNPETKDKVSRVAENLGYKDAIEIKVEEGTYAQQSTEMEMPKSERDGMLIDEAQQPIANAVSVRSKALEESSQEIPPKAYVKSNKEVKTPESVTNEVVEISTTNYTEKQEVPKAHVREGERIGDKFNQEEEEEGIEATNTQLLEEEVKIRSSTLVSVQGDTNQIPQQETLHVNESEVIENAIVVQEWEVSETKDNSDTIIENLDKDASDIRAKDGTDAKQFTDLKMSKSETEEEIQDNRKFNQREEEKKIDEVTGMQTPQEEVHTTSPTPAFVKSHTDITQQQKALHLNESNVIATAKQSCIPEFEHDRNPTVVQEIEVFETKDNVNRVMENSDKEETKIRENEKTDTTQLNEESGQQDKQLEADITDKSNKKVQTPEYVTEENVEINITDYAEEKNQNPTDHAKEKEGIEDIFKQEEKEKLIEETTKTHSEEEEVQTHAPAFVIGDTNQIPHQETMHADESKVMGNAKQSYIPETELEGKAIVFQETELSESLYEKDASEIRVKKEIDAKKLTDSEMPKPEIEEDEAQQPIANAELVRTEAVEETGKQETQAKEDITEETADESNREVLIKEFVITEETAEINTNNFTKEHDTVETSPAKEQEGTGDGAKLHEEEANGIEEKTKTQNLEEEFQTSSPTPDFVQGDSGQTLQQETVNIDESEVLDNDKHKSIPEIELDGKSTVVQETNNPEIKDKISTGAEDLDNKDAIEVRVEEGAYVKQLTNVERPNSEIKGVQKDEALQLIANIVLNVTEGIDEGSQQVIQPQDVTQKSNKDVKTPEYVTAETIEINTTSYTKEQEKVPSIHVEDEGIKNKFNHKEEAKGIEEATKIQFPEEIQTKSPTPIFVQGDKNQVPSQETLPIDGSKVIDSAKQSCIPEIKLDKNTTVVQETEKPETKNIVNIITKNFDDKDASEIRAEEGSYDKQVTEVERSNSLTEEYKPIAITVAVGTETVDDSNQEKIQLEEDVAEKKSSKEEQTPHCCDEDTTEINNNNYADEHDKDQTSHAKVKEGIENEENLDQTENAKGIDKTSKMKIPEEDIQTRSTIPTIVQDDTDQISQKELLHVVESGVIDNIKQSCTPEMQFDRKFTIVQETENPETEDNVGIITENKGTNNARKTRAEEATDSKKLADFKMHDPEMKDVQDNTAPQPVAIATASKTETVDDSNKEQIQLEDIIEKKSNKEEQTLQDVAKDTVKINTNNYTNEHDKVQKSHAEVKEWIGDDENFDQDEETKDIEETTKMQLAEQKVQKRSLTPAFVQGDTDQISQKELLHIVASEVLHYDKHISIPETEPDRKSTIVQETEKPDTEENISKETKNLGTNYASEIRAKEEIDDKKLVDLKIPKSEIQVVVRTQSVDDSNQELIQLEDITEKNSNKGEQTTQNVAGDTAEININSYTDEHDKVQTSDAEVRERSEDDENFGQQEERKGIKETCQMQLPRKEVRTRSPTPAFVQSNIDQISQQEPLHVDESEVIDYMKQSSLTEPEIQLDKKSTMVQFNQGTEKPETKDNVGIATDKLGTSDPSKTRAEKRTDAKKSADFMMPKPEIKDYEVPEDEVPQPIEVAVAVETVDDINQKEIQIEEDITQKNSNKDEQSSQYVAKDTTEIKTNSYADEHDKVQTSHAEVNQGTEGDENFGQVEEAKGIEETNKAQLPEEEVQIRSPTPAFVQGDTDRISQQELLLVDESEVIDFVEQSCIPEIELDRKSTTVQDTEKPETKNNVSIVTENLGTNDASEIIAKEETDAEKLADVKIVKSEIKGVPKDETLKPIANEVLLRTKAVEKSSQQDKQQEEEVSDKSIKEVQSQEYITEGSVEININNEAEEKDKNSTSNAEEKEGTSHAEEKEGIEDIFNQKEMEKEIEEATKIHSVEEEEIQRSPPPAFVQSDTNQILHQETLHINESEVIHNAKLSSIPEIELHEKAIVVQKSEKVETKDNFDRVRENLNKDKRENRAEEGIDVKQLTDLEMPKSETKAGVLEDDSLQPMPDTVSVEKEAVSVSQEKRQPQEEFIKKVNKEVQTPQYFTEDREKIETTNDTEEQEEVPTSQPKEKSGNKDDDKFEQEEEEKKNGIEESTKPQLQDKDISTTLSIQTSVQGDFDQIWHKQILHDDESKGIGNAKRSSMQEIELDGKSTIVEEPETKANVNIVKQEHPNNQSKTSSIQGDIMHNITEEGLVTSESNREISEVHTEEQKTVKSCLRENLDNKNACEIIVAKASEAKQSTYMEIQESETQGEPEDKDLKTRLNPSSNGNEGLDESSPEKFTENLNKDVQTPQCNTKVNAETNITSYPDKLEEAEDIEESIEKQLPEKEIQHTFPTPTSVQEDIDQMSQQQTLHDDEIEVINNAKSCMTEIELHRKSIVVKESKQPETKANADLVKEGQADHQSEESSVQSFITNYIIVERHTTSESNKELSDDVDLDGQKKVESQLEEFLEIKDVSEIRAKGIHSKQPTDVEIQKSETEGVAEDKGMQTMSSTTSVKNYAFNECCQEEIQPREEYAEKHIKEVKMPHYEFNTQKHIPEAYRVEEDTSQIRVVNEQKLESQLASLNKEATFIDNRYSDGEIENANPIGDIEKEVNPKSLTKQKLVIHDDGKFDEEEAKGIEEMTKIKLLNSATDCSPEEVQPKLSDPATVQGDTDQILQQQTLPSDALDTIDNNLSSIPENELDRMSTSVEEPETKANINIVEEQSDKQSHEPSMQSLITDYITAEGHLASENSSKLSYDMNEQKTVNLQMVENLGIKYASKTTTEEVTDAKQPTGVELEKTKNEELIENKTLDGSNQEEMQPEEDFSETYTKGKKTPQSSMENVNSEGMEITENSTKSSYAEEEPEQVINTYTIENSEIKDSRRIKLEEASDIKEATDESGDKAISFLSTIPSVRIGIVDESIQEKIEKDVQPAVINSKEEQRTENDFVRNMEVLEAFELKKGPANTSVENDEKVEVQSEANNQKTIKKHPNLEELETAEISPSSDTKELGKEREVAKLGGVSESVSVAITEHIDTGKLETQEAKTGISGNTKEDKAGEEFENISPSSSVGVLSRDSEDTGTKVLHKKSHGILSGVGSKVKHSISKVKKVITGKSSRPKTPPS</sequence>
<proteinExistence type="predicted"/>
<feature type="compositionally biased region" description="Polar residues" evidence="1">
    <location>
        <begin position="2466"/>
        <end position="2475"/>
    </location>
</feature>
<feature type="region of interest" description="Disordered" evidence="1">
    <location>
        <begin position="1361"/>
        <end position="1417"/>
    </location>
</feature>
<feature type="region of interest" description="Disordered" evidence="1">
    <location>
        <begin position="916"/>
        <end position="941"/>
    </location>
</feature>
<dbReference type="OrthoDB" id="1431328at2759"/>
<feature type="compositionally biased region" description="Basic and acidic residues" evidence="1">
    <location>
        <begin position="524"/>
        <end position="534"/>
    </location>
</feature>
<feature type="region of interest" description="Disordered" evidence="1">
    <location>
        <begin position="2345"/>
        <end position="2401"/>
    </location>
</feature>
<feature type="compositionally biased region" description="Basic and acidic residues" evidence="1">
    <location>
        <begin position="2244"/>
        <end position="2261"/>
    </location>
</feature>
<feature type="compositionally biased region" description="Basic and acidic residues" evidence="1">
    <location>
        <begin position="2834"/>
        <end position="2859"/>
    </location>
</feature>
<feature type="compositionally biased region" description="Basic and acidic residues" evidence="1">
    <location>
        <begin position="1872"/>
        <end position="1888"/>
    </location>
</feature>
<dbReference type="GeneID" id="106780258"/>
<feature type="region of interest" description="Disordered" evidence="1">
    <location>
        <begin position="331"/>
        <end position="388"/>
    </location>
</feature>
<feature type="region of interest" description="Disordered" evidence="1">
    <location>
        <begin position="1681"/>
        <end position="1712"/>
    </location>
</feature>
<feature type="region of interest" description="Disordered" evidence="1">
    <location>
        <begin position="483"/>
        <end position="624"/>
    </location>
</feature>
<feature type="region of interest" description="Disordered" evidence="1">
    <location>
        <begin position="3770"/>
        <end position="3818"/>
    </location>
</feature>
<feature type="compositionally biased region" description="Polar residues" evidence="1">
    <location>
        <begin position="1196"/>
        <end position="1207"/>
    </location>
</feature>
<feature type="region of interest" description="Disordered" evidence="1">
    <location>
        <begin position="2242"/>
        <end position="2312"/>
    </location>
</feature>
<evidence type="ECO:0000313" key="2">
    <source>
        <dbReference type="Proteomes" id="UP000087766"/>
    </source>
</evidence>
<feature type="compositionally biased region" description="Basic and acidic residues" evidence="1">
    <location>
        <begin position="2625"/>
        <end position="2645"/>
    </location>
</feature>
<feature type="region of interest" description="Disordered" evidence="1">
    <location>
        <begin position="1812"/>
        <end position="1894"/>
    </location>
</feature>
<feature type="compositionally biased region" description="Polar residues" evidence="1">
    <location>
        <begin position="41"/>
        <end position="56"/>
    </location>
</feature>
<organism evidence="2 3">
    <name type="scientific">Vigna radiata var. radiata</name>
    <name type="common">Mung bean</name>
    <name type="synonym">Phaseolus aureus</name>
    <dbReference type="NCBI Taxonomy" id="3916"/>
    <lineage>
        <taxon>Eukaryota</taxon>
        <taxon>Viridiplantae</taxon>
        <taxon>Streptophyta</taxon>
        <taxon>Embryophyta</taxon>
        <taxon>Tracheophyta</taxon>
        <taxon>Spermatophyta</taxon>
        <taxon>Magnoliopsida</taxon>
        <taxon>eudicotyledons</taxon>
        <taxon>Gunneridae</taxon>
        <taxon>Pentapetalae</taxon>
        <taxon>rosids</taxon>
        <taxon>fabids</taxon>
        <taxon>Fabales</taxon>
        <taxon>Fabaceae</taxon>
        <taxon>Papilionoideae</taxon>
        <taxon>50 kb inversion clade</taxon>
        <taxon>NPAAA clade</taxon>
        <taxon>indigoferoid/millettioid clade</taxon>
        <taxon>Phaseoleae</taxon>
        <taxon>Vigna</taxon>
    </lineage>
</organism>
<feature type="region of interest" description="Disordered" evidence="1">
    <location>
        <begin position="2625"/>
        <end position="2700"/>
    </location>
</feature>
<feature type="compositionally biased region" description="Polar residues" evidence="1">
    <location>
        <begin position="3641"/>
        <end position="3664"/>
    </location>
</feature>
<feature type="compositionally biased region" description="Basic and acidic residues" evidence="1">
    <location>
        <begin position="1176"/>
        <end position="1195"/>
    </location>
</feature>
<feature type="compositionally biased region" description="Polar residues" evidence="1">
    <location>
        <begin position="536"/>
        <end position="553"/>
    </location>
</feature>
<feature type="compositionally biased region" description="Polar residues" evidence="1">
    <location>
        <begin position="2223"/>
        <end position="2235"/>
    </location>
</feature>
<feature type="compositionally biased region" description="Basic and acidic residues" evidence="1">
    <location>
        <begin position="1437"/>
        <end position="1473"/>
    </location>
</feature>
<feature type="compositionally biased region" description="Basic and acidic residues" evidence="1">
    <location>
        <begin position="2891"/>
        <end position="2901"/>
    </location>
</feature>
<feature type="compositionally biased region" description="Polar residues" evidence="1">
    <location>
        <begin position="588"/>
        <end position="611"/>
    </location>
</feature>
<feature type="region of interest" description="Disordered" evidence="1">
    <location>
        <begin position="2136"/>
        <end position="2163"/>
    </location>
</feature>
<feature type="compositionally biased region" description="Polar residues" evidence="1">
    <location>
        <begin position="2292"/>
        <end position="2310"/>
    </location>
</feature>
<feature type="compositionally biased region" description="Basic and acidic residues" evidence="1">
    <location>
        <begin position="355"/>
        <end position="368"/>
    </location>
</feature>
<protein>
    <submittedName>
        <fullName evidence="3">Titin homolog isoform X17</fullName>
    </submittedName>
</protein>
<feature type="compositionally biased region" description="Basic and acidic residues" evidence="1">
    <location>
        <begin position="2370"/>
        <end position="2384"/>
    </location>
</feature>
<feature type="region of interest" description="Disordered" evidence="1">
    <location>
        <begin position="1099"/>
        <end position="1119"/>
    </location>
</feature>
<feature type="region of interest" description="Disordered" evidence="1">
    <location>
        <begin position="2427"/>
        <end position="2517"/>
    </location>
</feature>
<dbReference type="Proteomes" id="UP000087766">
    <property type="component" value="Unplaced"/>
</dbReference>
<keyword evidence="2" id="KW-1185">Reference proteome</keyword>
<feature type="compositionally biased region" description="Basic and acidic residues" evidence="1">
    <location>
        <begin position="772"/>
        <end position="786"/>
    </location>
</feature>
<feature type="compositionally biased region" description="Polar residues" evidence="1">
    <location>
        <begin position="3111"/>
        <end position="3130"/>
    </location>
</feature>
<feature type="region of interest" description="Disordered" evidence="1">
    <location>
        <begin position="2216"/>
        <end position="2235"/>
    </location>
</feature>
<feature type="compositionally biased region" description="Polar residues" evidence="1">
    <location>
        <begin position="3157"/>
        <end position="3167"/>
    </location>
</feature>
<feature type="region of interest" description="Disordered" evidence="1">
    <location>
        <begin position="1761"/>
        <end position="1780"/>
    </location>
</feature>
<feature type="region of interest" description="Disordered" evidence="1">
    <location>
        <begin position="1430"/>
        <end position="1531"/>
    </location>
</feature>
<feature type="compositionally biased region" description="Basic and acidic residues" evidence="1">
    <location>
        <begin position="1361"/>
        <end position="1370"/>
    </location>
</feature>
<feature type="compositionally biased region" description="Basic and acidic residues" evidence="1">
    <location>
        <begin position="1386"/>
        <end position="1404"/>
    </location>
</feature>
<feature type="compositionally biased region" description="Polar residues" evidence="1">
    <location>
        <begin position="1103"/>
        <end position="1117"/>
    </location>
</feature>
<feature type="compositionally biased region" description="Basic and acidic residues" evidence="1">
    <location>
        <begin position="2485"/>
        <end position="2494"/>
    </location>
</feature>
<feature type="region of interest" description="Disordered" evidence="1">
    <location>
        <begin position="710"/>
        <end position="807"/>
    </location>
</feature>
<feature type="compositionally biased region" description="Basic and acidic residues" evidence="1">
    <location>
        <begin position="3101"/>
        <end position="3110"/>
    </location>
</feature>
<feature type="compositionally biased region" description="Polar residues" evidence="1">
    <location>
        <begin position="787"/>
        <end position="799"/>
    </location>
</feature>
<feature type="compositionally biased region" description="Basic and acidic residues" evidence="1">
    <location>
        <begin position="1842"/>
        <end position="1859"/>
    </location>
</feature>
<feature type="compositionally biased region" description="Basic and acidic residues" evidence="1">
    <location>
        <begin position="571"/>
        <end position="587"/>
    </location>
</feature>
<feature type="compositionally biased region" description="Basic and acidic residues" evidence="1">
    <location>
        <begin position="483"/>
        <end position="497"/>
    </location>
</feature>
<feature type="compositionally biased region" description="Polar residues" evidence="1">
    <location>
        <begin position="1697"/>
        <end position="1706"/>
    </location>
</feature>
<feature type="compositionally biased region" description="Basic and acidic residues" evidence="1">
    <location>
        <begin position="25"/>
        <end position="37"/>
    </location>
</feature>
<name>A0A1S3W180_VIGRR</name>
<feature type="region of interest" description="Disordered" evidence="1">
    <location>
        <begin position="1176"/>
        <end position="1217"/>
    </location>
</feature>
<feature type="compositionally biased region" description="Basic and acidic residues" evidence="1">
    <location>
        <begin position="2666"/>
        <end position="2689"/>
    </location>
</feature>
<feature type="compositionally biased region" description="Basic and acidic residues" evidence="1">
    <location>
        <begin position="1208"/>
        <end position="1217"/>
    </location>
</feature>
<feature type="compositionally biased region" description="Basic and acidic residues" evidence="1">
    <location>
        <begin position="3144"/>
        <end position="3155"/>
    </location>
</feature>
<feature type="compositionally biased region" description="Basic and acidic residues" evidence="1">
    <location>
        <begin position="1513"/>
        <end position="1527"/>
    </location>
</feature>
<feature type="region of interest" description="Disordered" evidence="1">
    <location>
        <begin position="956"/>
        <end position="988"/>
    </location>
</feature>
<feature type="compositionally biased region" description="Polar residues" evidence="1">
    <location>
        <begin position="1494"/>
        <end position="1504"/>
    </location>
</feature>
<reference evidence="3" key="1">
    <citation type="submission" date="2025-08" db="UniProtKB">
        <authorList>
            <consortium name="RefSeq"/>
        </authorList>
    </citation>
    <scope>IDENTIFICATION</scope>
    <source>
        <tissue evidence="3">Leaf</tissue>
    </source>
</reference>
<gene>
    <name evidence="3" type="primary">LOC106780258</name>
</gene>
<feature type="compositionally biased region" description="Basic and acidic residues" evidence="1">
    <location>
        <begin position="2908"/>
        <end position="2927"/>
    </location>
</feature>
<feature type="compositionally biased region" description="Basic and acidic residues" evidence="1">
    <location>
        <begin position="956"/>
        <end position="976"/>
    </location>
</feature>
<feature type="region of interest" description="Disordered" evidence="1">
    <location>
        <begin position="2787"/>
        <end position="2929"/>
    </location>
</feature>
<feature type="region of interest" description="Disordered" evidence="1">
    <location>
        <begin position="3843"/>
        <end position="3928"/>
    </location>
</feature>
<evidence type="ECO:0000256" key="1">
    <source>
        <dbReference type="SAM" id="MobiDB-lite"/>
    </source>
</evidence>
<dbReference type="RefSeq" id="XP_014524019.1">
    <property type="nucleotide sequence ID" value="XM_014668533.2"/>
</dbReference>